<evidence type="ECO:0000313" key="3">
    <source>
        <dbReference type="EMBL" id="SFM28599.1"/>
    </source>
</evidence>
<proteinExistence type="inferred from homology"/>
<evidence type="ECO:0000256" key="2">
    <source>
        <dbReference type="SAM" id="SignalP"/>
    </source>
</evidence>
<dbReference type="EMBL" id="FOTY01000028">
    <property type="protein sequence ID" value="SFM28599.1"/>
    <property type="molecule type" value="Genomic_DNA"/>
</dbReference>
<keyword evidence="2" id="KW-0732">Signal</keyword>
<organism evidence="3 4">
    <name type="scientific">Salibacterium qingdaonense</name>
    <dbReference type="NCBI Taxonomy" id="266892"/>
    <lineage>
        <taxon>Bacteria</taxon>
        <taxon>Bacillati</taxon>
        <taxon>Bacillota</taxon>
        <taxon>Bacilli</taxon>
        <taxon>Bacillales</taxon>
        <taxon>Bacillaceae</taxon>
    </lineage>
</organism>
<dbReference type="Proteomes" id="UP000199668">
    <property type="component" value="Unassembled WGS sequence"/>
</dbReference>
<dbReference type="PROSITE" id="PS51257">
    <property type="entry name" value="PROKAR_LIPOPROTEIN"/>
    <property type="match status" value="1"/>
</dbReference>
<dbReference type="InterPro" id="IPR005064">
    <property type="entry name" value="BUG"/>
</dbReference>
<feature type="signal peptide" evidence="2">
    <location>
        <begin position="1"/>
        <end position="27"/>
    </location>
</feature>
<dbReference type="PANTHER" id="PTHR42928">
    <property type="entry name" value="TRICARBOXYLATE-BINDING PROTEIN"/>
    <property type="match status" value="1"/>
</dbReference>
<evidence type="ECO:0000256" key="1">
    <source>
        <dbReference type="ARBA" id="ARBA00006987"/>
    </source>
</evidence>
<dbReference type="RefSeq" id="WP_090928005.1">
    <property type="nucleotide sequence ID" value="NZ_FOTY01000028.1"/>
</dbReference>
<comment type="similarity">
    <text evidence="1">Belongs to the UPF0065 (bug) family.</text>
</comment>
<dbReference type="Gene3D" id="3.40.190.150">
    <property type="entry name" value="Bordetella uptake gene, domain 1"/>
    <property type="match status" value="1"/>
</dbReference>
<dbReference type="OrthoDB" id="8881899at2"/>
<dbReference type="CDD" id="cd07012">
    <property type="entry name" value="PBP2_Bug_TTT"/>
    <property type="match status" value="1"/>
</dbReference>
<accession>A0A1I4PL96</accession>
<keyword evidence="3" id="KW-0675">Receptor</keyword>
<dbReference type="STRING" id="266892.SAMN04488054_12825"/>
<sequence>MFKKVSVFIIVSFALLLSACGSSGSSSEENASNYPENQIEVIVPFSSGGASDLVSRTVASEMENDLDVPLTITNQTGGSGATGMLSLKNAQADGYTIGYVPVEMSMLDSLELADITPSDYEFIGQLMTIPSAITVPADAPYDTIEEFVSYAEENPGEIQIGNSGTGSIWHIAAAAFAEEAGIDVEYVPYDGASPAVTALMGGHISAVSVSPSEVRGGVESGDLKVLGVMGEERDPELPDVPTMQEAGYDVSVAGWGGFVAPEGTPEEVLEPLRSSFKNAAESEEFQQLMDDRGMIPAYKNGKEFSSYAEEQYDYFSELIPTIEINQ</sequence>
<feature type="chain" id="PRO_5039453767" evidence="2">
    <location>
        <begin position="28"/>
        <end position="326"/>
    </location>
</feature>
<gene>
    <name evidence="3" type="ORF">SAMN04488054_12825</name>
</gene>
<dbReference type="PIRSF" id="PIRSF017082">
    <property type="entry name" value="YflP"/>
    <property type="match status" value="1"/>
</dbReference>
<dbReference type="InterPro" id="IPR042100">
    <property type="entry name" value="Bug_dom1"/>
</dbReference>
<dbReference type="PANTHER" id="PTHR42928:SF5">
    <property type="entry name" value="BLR1237 PROTEIN"/>
    <property type="match status" value="1"/>
</dbReference>
<dbReference type="AlphaFoldDB" id="A0A1I4PL96"/>
<keyword evidence="4" id="KW-1185">Reference proteome</keyword>
<dbReference type="Gene3D" id="3.40.190.10">
    <property type="entry name" value="Periplasmic binding protein-like II"/>
    <property type="match status" value="1"/>
</dbReference>
<dbReference type="Pfam" id="PF03401">
    <property type="entry name" value="TctC"/>
    <property type="match status" value="1"/>
</dbReference>
<reference evidence="3 4" key="1">
    <citation type="submission" date="2016-10" db="EMBL/GenBank/DDBJ databases">
        <authorList>
            <person name="de Groot N.N."/>
        </authorList>
    </citation>
    <scope>NUCLEOTIDE SEQUENCE [LARGE SCALE GENOMIC DNA]</scope>
    <source>
        <strain evidence="3 4">CGMCC 1.6134</strain>
    </source>
</reference>
<name>A0A1I4PL96_9BACI</name>
<dbReference type="SUPFAM" id="SSF53850">
    <property type="entry name" value="Periplasmic binding protein-like II"/>
    <property type="match status" value="1"/>
</dbReference>
<evidence type="ECO:0000313" key="4">
    <source>
        <dbReference type="Proteomes" id="UP000199668"/>
    </source>
</evidence>
<protein>
    <submittedName>
        <fullName evidence="3">Tripartite-type tricarboxylate transporter, receptor component TctC</fullName>
    </submittedName>
</protein>